<dbReference type="Proteomes" id="UP000176480">
    <property type="component" value="Unassembled WGS sequence"/>
</dbReference>
<organism evidence="1 2">
    <name type="scientific">Candidatus Roizmanbacteria bacterium RIFCSPLOWO2_01_FULL_41_22</name>
    <dbReference type="NCBI Taxonomy" id="1802067"/>
    <lineage>
        <taxon>Bacteria</taxon>
        <taxon>Candidatus Roizmaniibacteriota</taxon>
    </lineage>
</organism>
<evidence type="ECO:0000313" key="1">
    <source>
        <dbReference type="EMBL" id="OGK51416.1"/>
    </source>
</evidence>
<comment type="caution">
    <text evidence="1">The sequence shown here is derived from an EMBL/GenBank/DDBJ whole genome shotgun (WGS) entry which is preliminary data.</text>
</comment>
<gene>
    <name evidence="1" type="ORF">A2966_03040</name>
</gene>
<dbReference type="EMBL" id="MGAR01000029">
    <property type="protein sequence ID" value="OGK51416.1"/>
    <property type="molecule type" value="Genomic_DNA"/>
</dbReference>
<reference evidence="1 2" key="1">
    <citation type="journal article" date="2016" name="Nat. Commun.">
        <title>Thousands of microbial genomes shed light on interconnected biogeochemical processes in an aquifer system.</title>
        <authorList>
            <person name="Anantharaman K."/>
            <person name="Brown C.T."/>
            <person name="Hug L.A."/>
            <person name="Sharon I."/>
            <person name="Castelle C.J."/>
            <person name="Probst A.J."/>
            <person name="Thomas B.C."/>
            <person name="Singh A."/>
            <person name="Wilkins M.J."/>
            <person name="Karaoz U."/>
            <person name="Brodie E.L."/>
            <person name="Williams K.H."/>
            <person name="Hubbard S.S."/>
            <person name="Banfield J.F."/>
        </authorList>
    </citation>
    <scope>NUCLEOTIDE SEQUENCE [LARGE SCALE GENOMIC DNA]</scope>
</reference>
<proteinExistence type="predicted"/>
<dbReference type="Gene3D" id="3.40.630.30">
    <property type="match status" value="1"/>
</dbReference>
<evidence type="ECO:0000313" key="2">
    <source>
        <dbReference type="Proteomes" id="UP000176480"/>
    </source>
</evidence>
<name>A0A1F7J728_9BACT</name>
<dbReference type="SUPFAM" id="SSF55729">
    <property type="entry name" value="Acyl-CoA N-acyltransferases (Nat)"/>
    <property type="match status" value="1"/>
</dbReference>
<dbReference type="AlphaFoldDB" id="A0A1F7J728"/>
<dbReference type="STRING" id="1802067.A2966_03040"/>
<sequence length="109" mass="12780">MTISIRKATLDDLPTILPLWKKQTDYHHELDPTYYQTYNSKEETTYLTDALKKQKPLIFLAFDKNQIIGLVTFQIDKPSYEDTNFAVFGEILELYVEKNTVVRVLANNF</sequence>
<evidence type="ECO:0008006" key="3">
    <source>
        <dbReference type="Google" id="ProtNLM"/>
    </source>
</evidence>
<accession>A0A1F7J728</accession>
<dbReference type="InterPro" id="IPR016181">
    <property type="entry name" value="Acyl_CoA_acyltransferase"/>
</dbReference>
<protein>
    <recommendedName>
        <fullName evidence="3">N-acetyltransferase domain-containing protein</fullName>
    </recommendedName>
</protein>